<proteinExistence type="predicted"/>
<protein>
    <recommendedName>
        <fullName evidence="3">DUF4145 domain-containing protein</fullName>
    </recommendedName>
</protein>
<comment type="caution">
    <text evidence="1">The sequence shown here is derived from an EMBL/GenBank/DDBJ whole genome shotgun (WGS) entry which is preliminary data.</text>
</comment>
<dbReference type="RefSeq" id="WP_187504124.1">
    <property type="nucleotide sequence ID" value="NZ_CP162536.1"/>
</dbReference>
<evidence type="ECO:0008006" key="3">
    <source>
        <dbReference type="Google" id="ProtNLM"/>
    </source>
</evidence>
<accession>A0ABR7APP4</accession>
<reference evidence="1 2" key="1">
    <citation type="submission" date="2020-08" db="EMBL/GenBank/DDBJ databases">
        <title>Putative novel bacterial strains isolated from necrotic wheat leaf tissues caused by Xanthomonas translucens.</title>
        <authorList>
            <person name="Tambong J.T."/>
        </authorList>
    </citation>
    <scope>NUCLEOTIDE SEQUENCE [LARGE SCALE GENOMIC DNA]</scope>
    <source>
        <strain evidence="2">DOAB 1063</strain>
    </source>
</reference>
<organism evidence="1 2">
    <name type="scientific">Sphingomonas albertensis</name>
    <dbReference type="NCBI Taxonomy" id="2762591"/>
    <lineage>
        <taxon>Bacteria</taxon>
        <taxon>Pseudomonadati</taxon>
        <taxon>Pseudomonadota</taxon>
        <taxon>Alphaproteobacteria</taxon>
        <taxon>Sphingomonadales</taxon>
        <taxon>Sphingomonadaceae</taxon>
        <taxon>Sphingomonas</taxon>
    </lineage>
</organism>
<name>A0ABR7APP4_9SPHN</name>
<keyword evidence="2" id="KW-1185">Reference proteome</keyword>
<gene>
    <name evidence="1" type="ORF">H8S47_12170</name>
</gene>
<sequence length="89" mass="9822">MKLRIDIERELRALADEDSFPNDHPLPLNELVRPSGAVRALPSTEAFMGIVRSLNGATHGIDVAKDQAEIASEAATRFLADIRAYHVNR</sequence>
<dbReference type="EMBL" id="JACONT010000025">
    <property type="protein sequence ID" value="MBC3942432.1"/>
    <property type="molecule type" value="Genomic_DNA"/>
</dbReference>
<evidence type="ECO:0000313" key="2">
    <source>
        <dbReference type="Proteomes" id="UP000597613"/>
    </source>
</evidence>
<dbReference type="Proteomes" id="UP000597613">
    <property type="component" value="Unassembled WGS sequence"/>
</dbReference>
<evidence type="ECO:0000313" key="1">
    <source>
        <dbReference type="EMBL" id="MBC3942432.1"/>
    </source>
</evidence>